<dbReference type="InterPro" id="IPR002110">
    <property type="entry name" value="Ankyrin_rpt"/>
</dbReference>
<dbReference type="KEGG" id="vg:36844237"/>
<dbReference type="InterPro" id="IPR052050">
    <property type="entry name" value="SecEffector_AnkRepeat"/>
</dbReference>
<gene>
    <name evidence="1" type="ORF">pqer_cds_674</name>
</gene>
<dbReference type="InterPro" id="IPR036770">
    <property type="entry name" value="Ankyrin_rpt-contain_sf"/>
</dbReference>
<dbReference type="GeneID" id="36844237"/>
<dbReference type="PANTHER" id="PTHR46586:SF3">
    <property type="entry name" value="ANKYRIN REPEAT-CONTAINING PROTEIN"/>
    <property type="match status" value="1"/>
</dbReference>
<dbReference type="Gene3D" id="1.25.40.20">
    <property type="entry name" value="Ankyrin repeat-containing domain"/>
    <property type="match status" value="1"/>
</dbReference>
<dbReference type="Pfam" id="PF13637">
    <property type="entry name" value="Ank_4"/>
    <property type="match status" value="1"/>
</dbReference>
<dbReference type="SUPFAM" id="SSF81383">
    <property type="entry name" value="F-box domain"/>
    <property type="match status" value="1"/>
</dbReference>
<dbReference type="EMBL" id="MG011689">
    <property type="protein sequence ID" value="AVK75096.1"/>
    <property type="molecule type" value="Genomic_DNA"/>
</dbReference>
<dbReference type="InterPro" id="IPR036047">
    <property type="entry name" value="F-box-like_dom_sf"/>
</dbReference>
<dbReference type="PANTHER" id="PTHR46586">
    <property type="entry name" value="ANKYRIN REPEAT-CONTAINING PROTEIN"/>
    <property type="match status" value="1"/>
</dbReference>
<sequence length="263" mass="28622">MKTLACQRQRGAKWTSDCCRGLEIKNKQTSSIVEAPVCCRRAAFCPPLFRRHYMGPIQKIGLTLADAPTRDGLPVPHEILAAILGHLDPVESVAASRVQRIWKALAPPPAQFDAAYAAQLAARGHLSVLQWARQSGCPWDELGCASAAEAGHLEVLQWLRANGCPWDWLTCAYAARGGHIPVLQWAKTNGCTLDASTGSCAAEAGHLDVLQWLYANGCPQHVDACFRAAQGGHLHILRWLRANGCPWDQRTVSAILGDHIDVL</sequence>
<name>A0A2U7U9J1_9VIRU</name>
<dbReference type="Proteomes" id="UP000248852">
    <property type="component" value="Segment"/>
</dbReference>
<proteinExistence type="predicted"/>
<organism evidence="1">
    <name type="scientific">Pandoravirus quercus</name>
    <dbReference type="NCBI Taxonomy" id="2107709"/>
    <lineage>
        <taxon>Viruses</taxon>
        <taxon>Pandoravirus</taxon>
    </lineage>
</organism>
<dbReference type="RefSeq" id="YP_009483365.1">
    <property type="nucleotide sequence ID" value="NC_037667.1"/>
</dbReference>
<evidence type="ECO:0000313" key="1">
    <source>
        <dbReference type="EMBL" id="AVK75096.1"/>
    </source>
</evidence>
<protein>
    <submittedName>
        <fullName evidence="1">Ankyrin repeat domain containing protein</fullName>
    </submittedName>
</protein>
<reference evidence="1" key="1">
    <citation type="journal article" date="2018" name="Nat. Commun.">
        <title>Diversity and evolution of the emerging Pandoraviridae family.</title>
        <authorList>
            <person name="Legendre M."/>
            <person name="Fabre E."/>
            <person name="Poirot O."/>
            <person name="Jeudy S."/>
            <person name="Lartigue A."/>
            <person name="Alempic J.M."/>
            <person name="Beucher L."/>
            <person name="Philippe N."/>
            <person name="Bertaux L."/>
            <person name="Christo-Foroux E."/>
            <person name="Labadie K."/>
            <person name="Coute Y."/>
            <person name="Abergel C."/>
            <person name="Claverie J.M."/>
        </authorList>
    </citation>
    <scope>NUCLEOTIDE SEQUENCE [LARGE SCALE GENOMIC DNA]</scope>
    <source>
        <strain evidence="1">Quercus</strain>
    </source>
</reference>
<accession>A0A2U7U9J1</accession>
<dbReference type="SUPFAM" id="SSF140860">
    <property type="entry name" value="Pseudo ankyrin repeat-like"/>
    <property type="match status" value="1"/>
</dbReference>